<proteinExistence type="predicted"/>
<reference evidence="1 2" key="1">
    <citation type="submission" date="2019-09" db="EMBL/GenBank/DDBJ databases">
        <title>YIM 132180 draft genome.</title>
        <authorList>
            <person name="Zhang K."/>
        </authorList>
    </citation>
    <scope>NUCLEOTIDE SEQUENCE [LARGE SCALE GENOMIC DNA]</scope>
    <source>
        <strain evidence="1 2">YIM 132180</strain>
    </source>
</reference>
<dbReference type="AlphaFoldDB" id="A0A7V7PK90"/>
<gene>
    <name evidence="1" type="ORF">F6X38_22465</name>
</gene>
<accession>A0A7V7PK90</accession>
<keyword evidence="2" id="KW-1185">Reference proteome</keyword>
<organism evidence="1 2">
    <name type="scientific">Plantimonas leprariae</name>
    <dbReference type="NCBI Taxonomy" id="2615207"/>
    <lineage>
        <taxon>Bacteria</taxon>
        <taxon>Pseudomonadati</taxon>
        <taxon>Pseudomonadota</taxon>
        <taxon>Alphaproteobacteria</taxon>
        <taxon>Hyphomicrobiales</taxon>
        <taxon>Aurantimonadaceae</taxon>
        <taxon>Plantimonas</taxon>
    </lineage>
</organism>
<name>A0A7V7PK90_9HYPH</name>
<sequence>MVDQISADRLRLLVRLDDGQPHGDSLGVRLRSLSDEDMAVADDLKRSGLAEVVGGWNDVFWVRLTKRGWRMRQRTRTA</sequence>
<dbReference type="EMBL" id="VZDO01000027">
    <property type="protein sequence ID" value="KAB0676027.1"/>
    <property type="molecule type" value="Genomic_DNA"/>
</dbReference>
<dbReference type="RefSeq" id="WP_150973841.1">
    <property type="nucleotide sequence ID" value="NZ_VZDO01000027.1"/>
</dbReference>
<evidence type="ECO:0000313" key="1">
    <source>
        <dbReference type="EMBL" id="KAB0676027.1"/>
    </source>
</evidence>
<comment type="caution">
    <text evidence="1">The sequence shown here is derived from an EMBL/GenBank/DDBJ whole genome shotgun (WGS) entry which is preliminary data.</text>
</comment>
<evidence type="ECO:0000313" key="2">
    <source>
        <dbReference type="Proteomes" id="UP000432089"/>
    </source>
</evidence>
<protein>
    <submittedName>
        <fullName evidence="1">Uncharacterized protein</fullName>
    </submittedName>
</protein>
<dbReference type="Proteomes" id="UP000432089">
    <property type="component" value="Unassembled WGS sequence"/>
</dbReference>